<evidence type="ECO:0000313" key="3">
    <source>
        <dbReference type="Proteomes" id="UP000315947"/>
    </source>
</evidence>
<proteinExistence type="predicted"/>
<reference evidence="2 3" key="1">
    <citation type="submission" date="2019-07" db="EMBL/GenBank/DDBJ databases">
        <title>Shewanella sp. YLB-06 whole genomic sequence.</title>
        <authorList>
            <person name="Yu L."/>
        </authorList>
    </citation>
    <scope>NUCLEOTIDE SEQUENCE [LARGE SCALE GENOMIC DNA]</scope>
    <source>
        <strain evidence="2 3">YLB-06</strain>
    </source>
</reference>
<organism evidence="2 3">
    <name type="scientific">Shewanella psychropiezotolerans</name>
    <dbReference type="NCBI Taxonomy" id="2593655"/>
    <lineage>
        <taxon>Bacteria</taxon>
        <taxon>Pseudomonadati</taxon>
        <taxon>Pseudomonadota</taxon>
        <taxon>Gammaproteobacteria</taxon>
        <taxon>Alteromonadales</taxon>
        <taxon>Shewanellaceae</taxon>
        <taxon>Shewanella</taxon>
    </lineage>
</organism>
<feature type="region of interest" description="Disordered" evidence="1">
    <location>
        <begin position="79"/>
        <end position="111"/>
    </location>
</feature>
<feature type="compositionally biased region" description="Basic and acidic residues" evidence="1">
    <location>
        <begin position="91"/>
        <end position="105"/>
    </location>
</feature>
<dbReference type="InterPro" id="IPR021490">
    <property type="entry name" value="DUF3144"/>
</dbReference>
<accession>A0ABX5X2S2</accession>
<dbReference type="Pfam" id="PF11342">
    <property type="entry name" value="DUF3144"/>
    <property type="match status" value="1"/>
</dbReference>
<protein>
    <submittedName>
        <fullName evidence="2">DUF3144 domain-containing protein</fullName>
    </submittedName>
</protein>
<dbReference type="RefSeq" id="WP_144047960.1">
    <property type="nucleotide sequence ID" value="NZ_CP041614.1"/>
</dbReference>
<evidence type="ECO:0000256" key="1">
    <source>
        <dbReference type="SAM" id="MobiDB-lite"/>
    </source>
</evidence>
<evidence type="ECO:0000313" key="2">
    <source>
        <dbReference type="EMBL" id="QDO85645.1"/>
    </source>
</evidence>
<dbReference type="EMBL" id="CP041614">
    <property type="protein sequence ID" value="QDO85645.1"/>
    <property type="molecule type" value="Genomic_DNA"/>
</dbReference>
<keyword evidence="3" id="KW-1185">Reference proteome</keyword>
<sequence>MSEAKKETTIFQLADQFIALANEINTAEQDVSKVGTALRFAASRFNAFEAALKSADLAAEKANAIEWFTKEYKEMLNDNLDDHINNPPLSKEQEPKAQAPAKDDAVQIFTK</sequence>
<gene>
    <name evidence="2" type="ORF">FM037_23240</name>
</gene>
<name>A0ABX5X2S2_9GAMM</name>
<dbReference type="Gene3D" id="1.10.287.3020">
    <property type="match status" value="1"/>
</dbReference>
<dbReference type="Proteomes" id="UP000315947">
    <property type="component" value="Chromosome"/>
</dbReference>